<keyword evidence="12" id="KW-0408">Iron</keyword>
<evidence type="ECO:0000256" key="13">
    <source>
        <dbReference type="ARBA" id="ARBA00023242"/>
    </source>
</evidence>
<evidence type="ECO:0000256" key="16">
    <source>
        <dbReference type="SAM" id="MobiDB-lite"/>
    </source>
</evidence>
<dbReference type="InterPro" id="IPR001606">
    <property type="entry name" value="ARID_dom"/>
</dbReference>
<dbReference type="EMBL" id="JBAMIC010000010">
    <property type="protein sequence ID" value="KAK7101928.1"/>
    <property type="molecule type" value="Genomic_DNA"/>
</dbReference>
<dbReference type="Pfam" id="PF08429">
    <property type="entry name" value="PLU-1"/>
    <property type="match status" value="1"/>
</dbReference>
<dbReference type="FunFam" id="1.10.150.60:FF:000016">
    <property type="entry name" value="Putative Lysine-specific demethylase 5B"/>
    <property type="match status" value="1"/>
</dbReference>
<dbReference type="GO" id="GO:0000785">
    <property type="term" value="C:chromatin"/>
    <property type="evidence" value="ECO:0007669"/>
    <property type="project" value="TreeGrafter"/>
</dbReference>
<dbReference type="SMART" id="SM01014">
    <property type="entry name" value="ARID"/>
    <property type="match status" value="1"/>
</dbReference>
<feature type="compositionally biased region" description="Low complexity" evidence="16">
    <location>
        <begin position="1901"/>
        <end position="1927"/>
    </location>
</feature>
<dbReference type="EC" id="1.14.11.67" evidence="4"/>
<comment type="subcellular location">
    <subcellularLocation>
        <location evidence="2">Nucleus</location>
    </subcellularLocation>
</comment>
<dbReference type="GO" id="GO:0034647">
    <property type="term" value="F:histone H3K4me/H3K4me2/H3K4me3 demethylase activity"/>
    <property type="evidence" value="ECO:0007669"/>
    <property type="project" value="UniProtKB-EC"/>
</dbReference>
<feature type="domain" description="ARID" evidence="18">
    <location>
        <begin position="83"/>
        <end position="173"/>
    </location>
</feature>
<keyword evidence="8" id="KW-0862">Zinc</keyword>
<dbReference type="PROSITE" id="PS01359">
    <property type="entry name" value="ZF_PHD_1"/>
    <property type="match status" value="2"/>
</dbReference>
<keyword evidence="6" id="KW-0677">Repeat</keyword>
<dbReference type="Gene3D" id="2.60.120.650">
    <property type="entry name" value="Cupin"/>
    <property type="match status" value="1"/>
</dbReference>
<dbReference type="InterPro" id="IPR001965">
    <property type="entry name" value="Znf_PHD"/>
</dbReference>
<dbReference type="SUPFAM" id="SSF51197">
    <property type="entry name" value="Clavaminate synthase-like"/>
    <property type="match status" value="1"/>
</dbReference>
<dbReference type="SMART" id="SM00558">
    <property type="entry name" value="JmjC"/>
    <property type="match status" value="1"/>
</dbReference>
<dbReference type="Pfam" id="PF01388">
    <property type="entry name" value="ARID"/>
    <property type="match status" value="1"/>
</dbReference>
<feature type="compositionally biased region" description="Basic and acidic residues" evidence="16">
    <location>
        <begin position="192"/>
        <end position="224"/>
    </location>
</feature>
<keyword evidence="11" id="KW-0560">Oxidoreductase</keyword>
<feature type="region of interest" description="Disordered" evidence="16">
    <location>
        <begin position="1332"/>
        <end position="1368"/>
    </location>
</feature>
<dbReference type="Pfam" id="PF00628">
    <property type="entry name" value="PHD"/>
    <property type="match status" value="3"/>
</dbReference>
<keyword evidence="22" id="KW-1185">Reference proteome</keyword>
<dbReference type="Proteomes" id="UP001374579">
    <property type="component" value="Unassembled WGS sequence"/>
</dbReference>
<keyword evidence="10" id="KW-0223">Dioxygenase</keyword>
<dbReference type="InterPro" id="IPR011011">
    <property type="entry name" value="Znf_FYVE_PHD"/>
</dbReference>
<evidence type="ECO:0000256" key="5">
    <source>
        <dbReference type="ARBA" id="ARBA00022723"/>
    </source>
</evidence>
<feature type="domain" description="PHD-type" evidence="17">
    <location>
        <begin position="293"/>
        <end position="343"/>
    </location>
</feature>
<evidence type="ECO:0000259" key="19">
    <source>
        <dbReference type="PROSITE" id="PS51183"/>
    </source>
</evidence>
<feature type="compositionally biased region" description="Acidic residues" evidence="16">
    <location>
        <begin position="1837"/>
        <end position="1881"/>
    </location>
</feature>
<sequence length="1959" mass="218985">MDADVTDPYNNFVPPPECPVFTPTEEEFQDPLAFIAKIRPVASKTGICKIRPPPDWQPPFAAPVDSFKFVPRIQRLNELEARSRVKLNFLDRLFKFWELQGTTLKIPQVGRKLLDMQALYSLVEEEGGMEHITKERKWSRIASKLGFPTAKGQGSIIKGHYERLLYPFYLFKKGQTVVTADQRVKQQMAAAVEREDKKDEDYKPYPSYKLDKQRKSKRLEKEDPTIDYSANSEMRKLQFFGAGPKAAVPPNPKDEDNQAEEDITDPEKPLVKARIKKVSPGVYASELLTQVDKYHCGVCTRGDGEEFMLLCDGCDDAFHTYCLIPPLPDIPKGDWRCPHCVKQACSKPAEQYGFEQSKNEYNLQSFGEMADHFKSTYFNMPVHRVTTKMVEKEFWRLVSSLEEDVCVLYGADIHAMDMGSGFPTKATPNLMPEDEEYINSGWNLNNLPVLEQSVLCHINADISGMKVPWCYVGMCFSSFCWHIEDHWSYSINYLHWGEPKTWYGCPGSSADQFEEVMRQSAPELFEQAPDLLHQLTTIINPDLLMKKGVPIYRTDQQAGEFIVTFPRAYHAGFNNGYNFAEAVNFCPADWLPLGRGCIEHYRSLARQCVFSHEELICKMAADPDSLDLSLAATTHNDMLEIVEVEKRLRKRLLDRGTVEAEREAFELLPDDERQCSVCKTTCFLSAVTCPCSPNQLACLHHVDKLCRCPASRHCLRYRYTLDELPSMLHRLKTRAESFDNWNTNVTNALEATGDNKLELWELKDLLQEADEKKFPESELKNTLANAITEAEKCANVANQLVSKKVRTRNRQSLEGKYVAKLTLEELNCFYEQVITLPCVIREAVLIKELVDKVVAFQEEAQEALTAEVPDSRQLEKLIDIGITLDVDLPEIPRLKQVLQQARWLDEMYSTLKEPQTVTLDVMRKLIESGVTLAPHPALESAMAHLQDLLTVAERWEEKARICLQARPRHLKSTLEAIINESKSIPAFLPNVCALREAVRKANEWVAKVEAIQTSESYPYLDVLEGLVNKGRPIPVRLEQLPQLESQVAAAKSWRERTARTFLKKNSTYTLLEVLSPRQDIGIYNSGKNKKKKAKDVGQAGKDGDNNNVIDVKTEGETRDPAAIVATFKMMEGREVDMMRDLRVRNMEKANGGEGDNRFCICRKGASGFMLQCELCKDWFHGTCVPLPKSATAKAKPGQPAMLQTSRDLKFLCPVCLQSRRPRLETILSLLVSLQKLPVRLAEGEALQCLTERAMAWQDRGRQMLTTPELASALATLSVLSQRRQEQAAREKTEKIISAELRKAASNPELQGHLASVTQSAFGRAQIAAANGIRTNGSASPREDDSSTSPHPGGKGEAESPKPDGESLADDIGAEVDIPVVPSLGMSSEHAYSSVSKVAANGSPRKHARKTPLVPRQSEWPLLEISDTMRAQLEELMMEGDLLEVTLDETQHIWKLLQACHVHADARFLDFQDTENMVGGGVKEGRGEKKLVKVKRLKDKDGVKANKAKVKLLKEKKKLKRKKPAAVSEENGVVANTTDTPGGTTTSPVSGEVEGGGPVKKIKVEPGAVGSADKPLKKKMKRKDKVQLKVNKDGFESRPIVVAAKLKEGLPGLPGDKLKKKKKKLMKLKQEAENANKEGEKKKRVKKVKVKKEKSSKDDSDDDNDEDCAAPKCLKPIGEAVNWVQCDCCELWFHLKCVGLDKEEIKEDEEYMCRVCRRRPGSTAPDGTHIKQEPHDDGFNTSANLSAINSDLAALKTATAKMEAAEEKREAEKKKKAAVAAAAEEEEEEEEEVSVSVDAENSVMVNDATETEEGGEGGKESERGVEKEKEGDSLVLMEEGDGGKEEEGEEEEEEEDVEMENNEEEKMEEEGEEEEVEAEVVETEQKEKEEGEGESQTKSVNTATTVTPVLPTTTTTTDSTSVTPPPTTTTTVVVTAASVVKEAVTPLSDITQRTSDVAAS</sequence>
<feature type="region of interest" description="Disordered" evidence="16">
    <location>
        <begin position="1091"/>
        <end position="1110"/>
    </location>
</feature>
<dbReference type="PROSITE" id="PS51184">
    <property type="entry name" value="JMJC"/>
    <property type="match status" value="1"/>
</dbReference>
<evidence type="ECO:0000313" key="21">
    <source>
        <dbReference type="EMBL" id="KAK7101928.1"/>
    </source>
</evidence>
<dbReference type="InterPro" id="IPR019786">
    <property type="entry name" value="Zinc_finger_PHD-type_CS"/>
</dbReference>
<name>A0AAN9GAN0_9CAEN</name>
<feature type="region of interest" description="Disordered" evidence="16">
    <location>
        <begin position="1630"/>
        <end position="1666"/>
    </location>
</feature>
<feature type="region of interest" description="Disordered" evidence="16">
    <location>
        <begin position="1767"/>
        <end position="1927"/>
    </location>
</feature>
<evidence type="ECO:0000256" key="10">
    <source>
        <dbReference type="ARBA" id="ARBA00022964"/>
    </source>
</evidence>
<comment type="catalytic activity">
    <reaction evidence="14">
        <text>N(6),N(6),N(6)-trimethyl-L-lysyl(4)-[histone H3] + 3 2-oxoglutarate + 3 O2 = L-lysyl(4)-[histone H3] + 3 formaldehyde + 3 succinate + 3 CO2</text>
        <dbReference type="Rhea" id="RHEA:60208"/>
        <dbReference type="Rhea" id="RHEA-COMP:15537"/>
        <dbReference type="Rhea" id="RHEA-COMP:15547"/>
        <dbReference type="ChEBI" id="CHEBI:15379"/>
        <dbReference type="ChEBI" id="CHEBI:16526"/>
        <dbReference type="ChEBI" id="CHEBI:16810"/>
        <dbReference type="ChEBI" id="CHEBI:16842"/>
        <dbReference type="ChEBI" id="CHEBI:29969"/>
        <dbReference type="ChEBI" id="CHEBI:30031"/>
        <dbReference type="ChEBI" id="CHEBI:61961"/>
        <dbReference type="EC" id="1.14.11.67"/>
    </reaction>
</comment>
<reference evidence="21 22" key="1">
    <citation type="submission" date="2024-02" db="EMBL/GenBank/DDBJ databases">
        <title>Chromosome-scale genome assembly of the rough periwinkle Littorina saxatilis.</title>
        <authorList>
            <person name="De Jode A."/>
            <person name="Faria R."/>
            <person name="Formenti G."/>
            <person name="Sims Y."/>
            <person name="Smith T.P."/>
            <person name="Tracey A."/>
            <person name="Wood J.M.D."/>
            <person name="Zagrodzka Z.B."/>
            <person name="Johannesson K."/>
            <person name="Butlin R.K."/>
            <person name="Leder E.H."/>
        </authorList>
    </citation>
    <scope>NUCLEOTIDE SEQUENCE [LARGE SCALE GENOMIC DNA]</scope>
    <source>
        <strain evidence="21">Snail1</strain>
        <tissue evidence="21">Muscle</tissue>
    </source>
</reference>
<dbReference type="PROSITE" id="PS51011">
    <property type="entry name" value="ARID"/>
    <property type="match status" value="1"/>
</dbReference>
<keyword evidence="13" id="KW-0539">Nucleus</keyword>
<evidence type="ECO:0000256" key="11">
    <source>
        <dbReference type="ARBA" id="ARBA00023002"/>
    </source>
</evidence>
<proteinExistence type="inferred from homology"/>
<feature type="compositionally biased region" description="Basic and acidic residues" evidence="16">
    <location>
        <begin position="1630"/>
        <end position="1640"/>
    </location>
</feature>
<dbReference type="InterPro" id="IPR013637">
    <property type="entry name" value="Lys_sp_deMease-like_dom"/>
</dbReference>
<keyword evidence="9" id="KW-0156">Chromatin regulator</keyword>
<feature type="compositionally biased region" description="Low complexity" evidence="16">
    <location>
        <begin position="1536"/>
        <end position="1551"/>
    </location>
</feature>
<dbReference type="CDD" id="cd15515">
    <property type="entry name" value="PHD1_KDM5A_like"/>
    <property type="match status" value="1"/>
</dbReference>
<feature type="compositionally biased region" description="Basic residues" evidence="16">
    <location>
        <begin position="1641"/>
        <end position="1651"/>
    </location>
</feature>
<organism evidence="21 22">
    <name type="scientific">Littorina saxatilis</name>
    <dbReference type="NCBI Taxonomy" id="31220"/>
    <lineage>
        <taxon>Eukaryota</taxon>
        <taxon>Metazoa</taxon>
        <taxon>Spiralia</taxon>
        <taxon>Lophotrochozoa</taxon>
        <taxon>Mollusca</taxon>
        <taxon>Gastropoda</taxon>
        <taxon>Caenogastropoda</taxon>
        <taxon>Littorinimorpha</taxon>
        <taxon>Littorinoidea</taxon>
        <taxon>Littorinidae</taxon>
        <taxon>Littorina</taxon>
    </lineage>
</organism>
<feature type="compositionally biased region" description="Basic and acidic residues" evidence="16">
    <location>
        <begin position="1815"/>
        <end position="1831"/>
    </location>
</feature>
<dbReference type="FunFam" id="2.60.120.650:FF:000001">
    <property type="entry name" value="Putative lysine-specific demethylase 5b"/>
    <property type="match status" value="1"/>
</dbReference>
<dbReference type="GO" id="GO:0003677">
    <property type="term" value="F:DNA binding"/>
    <property type="evidence" value="ECO:0007669"/>
    <property type="project" value="InterPro"/>
</dbReference>
<feature type="compositionally biased region" description="Basic and acidic residues" evidence="16">
    <location>
        <begin position="1353"/>
        <end position="1364"/>
    </location>
</feature>
<dbReference type="InterPro" id="IPR004198">
    <property type="entry name" value="Znf_C5HC2"/>
</dbReference>
<dbReference type="Pfam" id="PF02375">
    <property type="entry name" value="JmjN"/>
    <property type="match status" value="1"/>
</dbReference>
<evidence type="ECO:0000259" key="17">
    <source>
        <dbReference type="PROSITE" id="PS50016"/>
    </source>
</evidence>
<dbReference type="SUPFAM" id="SSF57903">
    <property type="entry name" value="FYVE/PHD zinc finger"/>
    <property type="match status" value="3"/>
</dbReference>
<feature type="domain" description="PHD-type" evidence="17">
    <location>
        <begin position="1156"/>
        <end position="1218"/>
    </location>
</feature>
<dbReference type="PANTHER" id="PTHR10694:SF33">
    <property type="entry name" value="LYSINE-SPECIFIC DEMETHYLASE 5"/>
    <property type="match status" value="1"/>
</dbReference>
<feature type="region of interest" description="Disordered" evidence="16">
    <location>
        <begin position="243"/>
        <end position="265"/>
    </location>
</feature>
<dbReference type="InterPro" id="IPR036431">
    <property type="entry name" value="ARID_dom_sf"/>
</dbReference>
<feature type="region of interest" description="Disordered" evidence="16">
    <location>
        <begin position="1533"/>
        <end position="1584"/>
    </location>
</feature>
<comment type="caution">
    <text evidence="21">The sequence shown here is derived from an EMBL/GenBank/DDBJ whole genome shotgun (WGS) entry which is preliminary data.</text>
</comment>
<accession>A0AAN9GAN0</accession>
<dbReference type="GO" id="GO:0005634">
    <property type="term" value="C:nucleus"/>
    <property type="evidence" value="ECO:0007669"/>
    <property type="project" value="UniProtKB-SubCell"/>
</dbReference>
<evidence type="ECO:0000256" key="15">
    <source>
        <dbReference type="PROSITE-ProRule" id="PRU00146"/>
    </source>
</evidence>
<evidence type="ECO:0000256" key="9">
    <source>
        <dbReference type="ARBA" id="ARBA00022853"/>
    </source>
</evidence>
<evidence type="ECO:0000256" key="6">
    <source>
        <dbReference type="ARBA" id="ARBA00022737"/>
    </source>
</evidence>
<dbReference type="Pfam" id="PF02928">
    <property type="entry name" value="zf-C5HC2"/>
    <property type="match status" value="1"/>
</dbReference>
<dbReference type="InterPro" id="IPR003349">
    <property type="entry name" value="JmjN"/>
</dbReference>
<dbReference type="PROSITE" id="PS51183">
    <property type="entry name" value="JMJN"/>
    <property type="match status" value="1"/>
</dbReference>
<dbReference type="PROSITE" id="PS50016">
    <property type="entry name" value="ZF_PHD_2"/>
    <property type="match status" value="2"/>
</dbReference>
<protein>
    <recommendedName>
        <fullName evidence="4">[histone H3]-trimethyl-L-lysine(4) demethylase</fullName>
        <ecNumber evidence="4">1.14.11.67</ecNumber>
    </recommendedName>
</protein>
<evidence type="ECO:0000256" key="14">
    <source>
        <dbReference type="ARBA" id="ARBA00048734"/>
    </source>
</evidence>
<dbReference type="CDD" id="cd15606">
    <property type="entry name" value="PHD2_KDM5A"/>
    <property type="match status" value="1"/>
</dbReference>
<dbReference type="SUPFAM" id="SSF46774">
    <property type="entry name" value="ARID-like"/>
    <property type="match status" value="1"/>
</dbReference>
<dbReference type="SMART" id="SM00501">
    <property type="entry name" value="BRIGHT"/>
    <property type="match status" value="1"/>
</dbReference>
<dbReference type="InterPro" id="IPR013083">
    <property type="entry name" value="Znf_RING/FYVE/PHD"/>
</dbReference>
<gene>
    <name evidence="21" type="ORF">V1264_020234</name>
</gene>
<feature type="domain" description="JmjC" evidence="20">
    <location>
        <begin position="436"/>
        <end position="602"/>
    </location>
</feature>
<dbReference type="SMART" id="SM00545">
    <property type="entry name" value="JmjN"/>
    <property type="match status" value="1"/>
</dbReference>
<evidence type="ECO:0000256" key="8">
    <source>
        <dbReference type="ARBA" id="ARBA00022833"/>
    </source>
</evidence>
<dbReference type="InterPro" id="IPR047970">
    <property type="entry name" value="KDM5A_PHD2"/>
</dbReference>
<evidence type="ECO:0000256" key="4">
    <source>
        <dbReference type="ARBA" id="ARBA00012902"/>
    </source>
</evidence>
<comment type="cofactor">
    <cofactor evidence="1">
        <name>Fe(2+)</name>
        <dbReference type="ChEBI" id="CHEBI:29033"/>
    </cofactor>
</comment>
<dbReference type="GO" id="GO:0006355">
    <property type="term" value="P:regulation of DNA-templated transcription"/>
    <property type="evidence" value="ECO:0007669"/>
    <property type="project" value="TreeGrafter"/>
</dbReference>
<evidence type="ECO:0000256" key="1">
    <source>
        <dbReference type="ARBA" id="ARBA00001954"/>
    </source>
</evidence>
<feature type="compositionally biased region" description="Acidic residues" evidence="16">
    <location>
        <begin position="1782"/>
        <end position="1792"/>
    </location>
</feature>
<keyword evidence="5" id="KW-0479">Metal-binding</keyword>
<dbReference type="InterPro" id="IPR019787">
    <property type="entry name" value="Znf_PHD-finger"/>
</dbReference>
<dbReference type="Gene3D" id="1.10.150.60">
    <property type="entry name" value="ARID DNA-binding domain"/>
    <property type="match status" value="1"/>
</dbReference>
<comment type="similarity">
    <text evidence="3">Belongs to the JARID1 histone demethylase family.</text>
</comment>
<dbReference type="PANTHER" id="PTHR10694">
    <property type="entry name" value="LYSINE-SPECIFIC DEMETHYLASE"/>
    <property type="match status" value="1"/>
</dbReference>
<evidence type="ECO:0000256" key="2">
    <source>
        <dbReference type="ARBA" id="ARBA00004123"/>
    </source>
</evidence>
<evidence type="ECO:0000256" key="7">
    <source>
        <dbReference type="ARBA" id="ARBA00022771"/>
    </source>
</evidence>
<evidence type="ECO:0000259" key="18">
    <source>
        <dbReference type="PROSITE" id="PS51011"/>
    </source>
</evidence>
<dbReference type="CDD" id="cd15610">
    <property type="entry name" value="PHD3_KDM5A_like"/>
    <property type="match status" value="1"/>
</dbReference>
<dbReference type="InterPro" id="IPR048615">
    <property type="entry name" value="KDM5_C-hel"/>
</dbReference>
<evidence type="ECO:0000259" key="20">
    <source>
        <dbReference type="PROSITE" id="PS51184"/>
    </source>
</evidence>
<feature type="domain" description="JmjN" evidence="19">
    <location>
        <begin position="18"/>
        <end position="59"/>
    </location>
</feature>
<feature type="region of interest" description="Disordered" evidence="16">
    <location>
        <begin position="191"/>
        <end position="225"/>
    </location>
</feature>
<keyword evidence="7 15" id="KW-0863">Zinc-finger</keyword>
<dbReference type="SMART" id="SM00249">
    <property type="entry name" value="PHD"/>
    <property type="match status" value="3"/>
</dbReference>
<evidence type="ECO:0000256" key="3">
    <source>
        <dbReference type="ARBA" id="ARBA00006801"/>
    </source>
</evidence>
<dbReference type="Gene3D" id="3.30.40.10">
    <property type="entry name" value="Zinc/RING finger domain, C3HC4 (zinc finger)"/>
    <property type="match status" value="3"/>
</dbReference>
<evidence type="ECO:0000256" key="12">
    <source>
        <dbReference type="ARBA" id="ARBA00023004"/>
    </source>
</evidence>
<dbReference type="InterPro" id="IPR003347">
    <property type="entry name" value="JmjC_dom"/>
</dbReference>
<dbReference type="GO" id="GO:0008270">
    <property type="term" value="F:zinc ion binding"/>
    <property type="evidence" value="ECO:0007669"/>
    <property type="project" value="UniProtKB-KW"/>
</dbReference>
<dbReference type="Pfam" id="PF02373">
    <property type="entry name" value="JmjC"/>
    <property type="match status" value="1"/>
</dbReference>
<dbReference type="Pfam" id="PF21323">
    <property type="entry name" value="KDM5_C-hel"/>
    <property type="match status" value="1"/>
</dbReference>
<evidence type="ECO:0000313" key="22">
    <source>
        <dbReference type="Proteomes" id="UP001374579"/>
    </source>
</evidence>